<evidence type="ECO:0000313" key="1">
    <source>
        <dbReference type="EMBL" id="RPA92681.1"/>
    </source>
</evidence>
<sequence length="113" mass="12467">MINQTFADWLFENFPSFPDSTIDSIRFDANSVCPPTLGWYNYRTKIITSGLGIPEKLMKFAIPGPGCVNSGPVRAFLIGQFRSMSTSQSQSTVYAKISNSTPVAELKLDTHKA</sequence>
<proteinExistence type="predicted"/>
<gene>
    <name evidence="1" type="ORF">L873DRAFT_156099</name>
</gene>
<protein>
    <submittedName>
        <fullName evidence="1">Uncharacterized protein</fullName>
    </submittedName>
</protein>
<dbReference type="Proteomes" id="UP000276215">
    <property type="component" value="Unassembled WGS sequence"/>
</dbReference>
<name>A0A3N4J7Q8_9PEZI</name>
<keyword evidence="2" id="KW-1185">Reference proteome</keyword>
<organism evidence="1 2">
    <name type="scientific">Choiromyces venosus 120613-1</name>
    <dbReference type="NCBI Taxonomy" id="1336337"/>
    <lineage>
        <taxon>Eukaryota</taxon>
        <taxon>Fungi</taxon>
        <taxon>Dikarya</taxon>
        <taxon>Ascomycota</taxon>
        <taxon>Pezizomycotina</taxon>
        <taxon>Pezizomycetes</taxon>
        <taxon>Pezizales</taxon>
        <taxon>Tuberaceae</taxon>
        <taxon>Choiromyces</taxon>
    </lineage>
</organism>
<dbReference type="AlphaFoldDB" id="A0A3N4J7Q8"/>
<accession>A0A3N4J7Q8</accession>
<reference evidence="1 2" key="1">
    <citation type="journal article" date="2018" name="Nat. Ecol. Evol.">
        <title>Pezizomycetes genomes reveal the molecular basis of ectomycorrhizal truffle lifestyle.</title>
        <authorList>
            <person name="Murat C."/>
            <person name="Payen T."/>
            <person name="Noel B."/>
            <person name="Kuo A."/>
            <person name="Morin E."/>
            <person name="Chen J."/>
            <person name="Kohler A."/>
            <person name="Krizsan K."/>
            <person name="Balestrini R."/>
            <person name="Da Silva C."/>
            <person name="Montanini B."/>
            <person name="Hainaut M."/>
            <person name="Levati E."/>
            <person name="Barry K.W."/>
            <person name="Belfiori B."/>
            <person name="Cichocki N."/>
            <person name="Clum A."/>
            <person name="Dockter R.B."/>
            <person name="Fauchery L."/>
            <person name="Guy J."/>
            <person name="Iotti M."/>
            <person name="Le Tacon F."/>
            <person name="Lindquist E.A."/>
            <person name="Lipzen A."/>
            <person name="Malagnac F."/>
            <person name="Mello A."/>
            <person name="Molinier V."/>
            <person name="Miyauchi S."/>
            <person name="Poulain J."/>
            <person name="Riccioni C."/>
            <person name="Rubini A."/>
            <person name="Sitrit Y."/>
            <person name="Splivallo R."/>
            <person name="Traeger S."/>
            <person name="Wang M."/>
            <person name="Zifcakova L."/>
            <person name="Wipf D."/>
            <person name="Zambonelli A."/>
            <person name="Paolocci F."/>
            <person name="Nowrousian M."/>
            <person name="Ottonello S."/>
            <person name="Baldrian P."/>
            <person name="Spatafora J.W."/>
            <person name="Henrissat B."/>
            <person name="Nagy L.G."/>
            <person name="Aury J.M."/>
            <person name="Wincker P."/>
            <person name="Grigoriev I.V."/>
            <person name="Bonfante P."/>
            <person name="Martin F.M."/>
        </authorList>
    </citation>
    <scope>NUCLEOTIDE SEQUENCE [LARGE SCALE GENOMIC DNA]</scope>
    <source>
        <strain evidence="1 2">120613-1</strain>
    </source>
</reference>
<dbReference type="EMBL" id="ML120468">
    <property type="protein sequence ID" value="RPA92681.1"/>
    <property type="molecule type" value="Genomic_DNA"/>
</dbReference>
<evidence type="ECO:0000313" key="2">
    <source>
        <dbReference type="Proteomes" id="UP000276215"/>
    </source>
</evidence>